<name>A0A2T0PYN8_9ACTN</name>
<dbReference type="PANTHER" id="PTHR42879:SF2">
    <property type="entry name" value="3-OXOACYL-[ACYL-CARRIER-PROTEIN] REDUCTASE FABG"/>
    <property type="match status" value="1"/>
</dbReference>
<comment type="caution">
    <text evidence="3">The sequence shown here is derived from an EMBL/GenBank/DDBJ whole genome shotgun (WGS) entry which is preliminary data.</text>
</comment>
<protein>
    <submittedName>
        <fullName evidence="3">3-hydroxybutyrate dehydrogenase</fullName>
    </submittedName>
</protein>
<dbReference type="GO" id="GO:0032787">
    <property type="term" value="P:monocarboxylic acid metabolic process"/>
    <property type="evidence" value="ECO:0007669"/>
    <property type="project" value="UniProtKB-ARBA"/>
</dbReference>
<dbReference type="NCBIfam" id="NF009093">
    <property type="entry name" value="PRK12429.1"/>
    <property type="match status" value="1"/>
</dbReference>
<dbReference type="PRINTS" id="PR00080">
    <property type="entry name" value="SDRFAMILY"/>
</dbReference>
<dbReference type="PROSITE" id="PS00061">
    <property type="entry name" value="ADH_SHORT"/>
    <property type="match status" value="1"/>
</dbReference>
<dbReference type="AlphaFoldDB" id="A0A2T0PYN8"/>
<dbReference type="EMBL" id="PVZC01000007">
    <property type="protein sequence ID" value="PRX96644.1"/>
    <property type="molecule type" value="Genomic_DNA"/>
</dbReference>
<dbReference type="Proteomes" id="UP000237846">
    <property type="component" value="Unassembled WGS sequence"/>
</dbReference>
<dbReference type="GO" id="GO:0016491">
    <property type="term" value="F:oxidoreductase activity"/>
    <property type="evidence" value="ECO:0007669"/>
    <property type="project" value="UniProtKB-KW"/>
</dbReference>
<dbReference type="Gene3D" id="3.40.50.720">
    <property type="entry name" value="NAD(P)-binding Rossmann-like Domain"/>
    <property type="match status" value="1"/>
</dbReference>
<dbReference type="InterPro" id="IPR002347">
    <property type="entry name" value="SDR_fam"/>
</dbReference>
<reference evidence="3 4" key="1">
    <citation type="submission" date="2018-03" db="EMBL/GenBank/DDBJ databases">
        <title>Genomic Encyclopedia of Archaeal and Bacterial Type Strains, Phase II (KMG-II): from individual species to whole genera.</title>
        <authorList>
            <person name="Goeker M."/>
        </authorList>
    </citation>
    <scope>NUCLEOTIDE SEQUENCE [LARGE SCALE GENOMIC DNA]</scope>
    <source>
        <strain evidence="3 4">DSM 45601</strain>
    </source>
</reference>
<dbReference type="InterPro" id="IPR020904">
    <property type="entry name" value="Sc_DH/Rdtase_CS"/>
</dbReference>
<dbReference type="SUPFAM" id="SSF51735">
    <property type="entry name" value="NAD(P)-binding Rossmann-fold domains"/>
    <property type="match status" value="1"/>
</dbReference>
<gene>
    <name evidence="3" type="ORF">CLV72_107167</name>
</gene>
<accession>A0A2T0PYN8</accession>
<sequence>MTGAAGGIGRACAERLAAAGLHVHLADVDAEGLAEAAAATGGRAHLVDLTDEAAAAALPGEVDVLVNNAGVQYVAPVPEFPPAEFRRMHALMVHAPFLLARRVLPYMYGRGWGRIVNISSVHGLRASAYKSAYVSAKHALEGLSKVIAVEAAGRGVTSNCVSPGYVRTPLVERQIAELARAHRISREEVTEQVLLARSPLGRLVDAADVAETAAWLCGPHTAAVTGASLTVDGGWTAT</sequence>
<evidence type="ECO:0000313" key="3">
    <source>
        <dbReference type="EMBL" id="PRX96644.1"/>
    </source>
</evidence>
<dbReference type="PRINTS" id="PR00081">
    <property type="entry name" value="GDHRDH"/>
</dbReference>
<evidence type="ECO:0000256" key="1">
    <source>
        <dbReference type="ARBA" id="ARBA00006484"/>
    </source>
</evidence>
<comment type="similarity">
    <text evidence="1">Belongs to the short-chain dehydrogenases/reductases (SDR) family.</text>
</comment>
<keyword evidence="2" id="KW-0560">Oxidoreductase</keyword>
<evidence type="ECO:0000256" key="2">
    <source>
        <dbReference type="ARBA" id="ARBA00023002"/>
    </source>
</evidence>
<dbReference type="Pfam" id="PF13561">
    <property type="entry name" value="adh_short_C2"/>
    <property type="match status" value="1"/>
</dbReference>
<dbReference type="InterPro" id="IPR050259">
    <property type="entry name" value="SDR"/>
</dbReference>
<dbReference type="FunFam" id="3.40.50.720:FF:000084">
    <property type="entry name" value="Short-chain dehydrogenase reductase"/>
    <property type="match status" value="1"/>
</dbReference>
<dbReference type="InterPro" id="IPR036291">
    <property type="entry name" value="NAD(P)-bd_dom_sf"/>
</dbReference>
<keyword evidence="4" id="KW-1185">Reference proteome</keyword>
<proteinExistence type="inferred from homology"/>
<dbReference type="PANTHER" id="PTHR42879">
    <property type="entry name" value="3-OXOACYL-(ACYL-CARRIER-PROTEIN) REDUCTASE"/>
    <property type="match status" value="1"/>
</dbReference>
<organism evidence="3 4">
    <name type="scientific">Allonocardiopsis opalescens</name>
    <dbReference type="NCBI Taxonomy" id="1144618"/>
    <lineage>
        <taxon>Bacteria</taxon>
        <taxon>Bacillati</taxon>
        <taxon>Actinomycetota</taxon>
        <taxon>Actinomycetes</taxon>
        <taxon>Streptosporangiales</taxon>
        <taxon>Allonocardiopsis</taxon>
    </lineage>
</organism>
<evidence type="ECO:0000313" key="4">
    <source>
        <dbReference type="Proteomes" id="UP000237846"/>
    </source>
</evidence>